<name>A0A915CNK3_9BILA</name>
<dbReference type="Gene3D" id="3.80.10.10">
    <property type="entry name" value="Ribonuclease Inhibitor"/>
    <property type="match status" value="1"/>
</dbReference>
<protein>
    <submittedName>
        <fullName evidence="3">F-box domain-containing protein</fullName>
    </submittedName>
</protein>
<dbReference type="Gene3D" id="1.20.1280.50">
    <property type="match status" value="1"/>
</dbReference>
<dbReference type="Pfam" id="PF12937">
    <property type="entry name" value="F-box-like"/>
    <property type="match status" value="1"/>
</dbReference>
<dbReference type="InterPro" id="IPR036047">
    <property type="entry name" value="F-box-like_dom_sf"/>
</dbReference>
<proteinExistence type="predicted"/>
<dbReference type="SUPFAM" id="SSF81383">
    <property type="entry name" value="F-box domain"/>
    <property type="match status" value="1"/>
</dbReference>
<organism evidence="2 3">
    <name type="scientific">Ditylenchus dipsaci</name>
    <dbReference type="NCBI Taxonomy" id="166011"/>
    <lineage>
        <taxon>Eukaryota</taxon>
        <taxon>Metazoa</taxon>
        <taxon>Ecdysozoa</taxon>
        <taxon>Nematoda</taxon>
        <taxon>Chromadorea</taxon>
        <taxon>Rhabditida</taxon>
        <taxon>Tylenchina</taxon>
        <taxon>Tylenchomorpha</taxon>
        <taxon>Sphaerularioidea</taxon>
        <taxon>Anguinidae</taxon>
        <taxon>Anguininae</taxon>
        <taxon>Ditylenchus</taxon>
    </lineage>
</organism>
<evidence type="ECO:0000313" key="3">
    <source>
        <dbReference type="WBParaSite" id="jg1049"/>
    </source>
</evidence>
<dbReference type="SUPFAM" id="SSF52047">
    <property type="entry name" value="RNI-like"/>
    <property type="match status" value="1"/>
</dbReference>
<accession>A0A915CNK3</accession>
<dbReference type="Proteomes" id="UP000887574">
    <property type="component" value="Unplaced"/>
</dbReference>
<evidence type="ECO:0000259" key="1">
    <source>
        <dbReference type="Pfam" id="PF12937"/>
    </source>
</evidence>
<evidence type="ECO:0000313" key="2">
    <source>
        <dbReference type="Proteomes" id="UP000887574"/>
    </source>
</evidence>
<feature type="domain" description="F-box" evidence="1">
    <location>
        <begin position="56"/>
        <end position="90"/>
    </location>
</feature>
<dbReference type="WBParaSite" id="jg1049">
    <property type="protein sequence ID" value="jg1049"/>
    <property type="gene ID" value="jg1049"/>
</dbReference>
<dbReference type="InterPro" id="IPR001810">
    <property type="entry name" value="F-box_dom"/>
</dbReference>
<dbReference type="AlphaFoldDB" id="A0A915CNK3"/>
<dbReference type="InterPro" id="IPR032675">
    <property type="entry name" value="LRR_dom_sf"/>
</dbReference>
<keyword evidence="2" id="KW-1185">Reference proteome</keyword>
<reference evidence="3" key="1">
    <citation type="submission" date="2022-11" db="UniProtKB">
        <authorList>
            <consortium name="WormBaseParasite"/>
        </authorList>
    </citation>
    <scope>IDENTIFICATION</scope>
</reference>
<sequence length="423" mass="48501">MLSVLVFAESRVGRKSANPWQEIISSVRNRVFSFSLIIQKKLVAEPMFFESCDNYLLIKIFEFLPCLDRLAIEQVCHRWYFLGKNHSWSKFTMFDALQLYNGSRNEQVHRLALKFIEDNHGENEPRFYIPLTRLRTGRAHRNPQQAPQFTETQRGQCRPRRLNLTVYCKQISKLKWLAFANFGDYQHDGLASLLAGCNHLEYLRILPPERIYRQPSVHMIHLPNLDGIKLPNCLHSLVIDQYSASLGYSLDNCASLFGKLNRQCHQLQSLHCPMCLLRDPWLTADISGIFSRLAYLSIDEIKGSEDEVCLLPLIPSLSKNLQSAKLSFSRLDAAPTFKILSSLVEHCGPNLRCLDLTADNYKDRAAEAVFERVANLPQLFSMSIHVGERGNRDTDPQILHFFKTVSAGGKLKVCINLQSFEQL</sequence>